<sequence>MTWVEAGVSRTARWRSANGRPAPARVEVVTDSLTADEANRMASQGIAMLWHGDFHNARQILNALDRRVGAGKKKTAATPAEKFYRHRQSASHRARILGLVLIPLDPGPVVPLRRAPDIRQAAAEAYGDIGESSVVSLHELVGAIGAHEWRRNGVYVDALQGRIHPHYGTFFPTRSEYVDLVAAAPLPSDTLAFDVGTGTGVLAAVLARRGVHRVIGTDNEPRAIACAGENFRNLGVQDRAEAVLTDMFPPGRAPLVVCNPPWIPATPHSTLDSAVYDPGSRMLFRFLNELSDHLEPDGEGWLVLSDLAEHLGLRSRDDLLAAIEAAGLTVVDRLDTRPTHPKASDRDDPLFEARTAEVTSLWRLVPR</sequence>
<name>A0ABT1LQI7_9MICC</name>
<dbReference type="Pfam" id="PF05175">
    <property type="entry name" value="MTS"/>
    <property type="match status" value="1"/>
</dbReference>
<dbReference type="CDD" id="cd02440">
    <property type="entry name" value="AdoMet_MTases"/>
    <property type="match status" value="1"/>
</dbReference>
<evidence type="ECO:0000313" key="3">
    <source>
        <dbReference type="Proteomes" id="UP001524318"/>
    </source>
</evidence>
<proteinExistence type="predicted"/>
<dbReference type="GO" id="GO:0032259">
    <property type="term" value="P:methylation"/>
    <property type="evidence" value="ECO:0007669"/>
    <property type="project" value="UniProtKB-KW"/>
</dbReference>
<accession>A0ABT1LQI7</accession>
<dbReference type="Gene3D" id="3.40.50.150">
    <property type="entry name" value="Vaccinia Virus protein VP39"/>
    <property type="match status" value="1"/>
</dbReference>
<dbReference type="EMBL" id="JANCLV010000007">
    <property type="protein sequence ID" value="MCP9000379.1"/>
    <property type="molecule type" value="Genomic_DNA"/>
</dbReference>
<dbReference type="InterPro" id="IPR007848">
    <property type="entry name" value="Small_mtfrase_dom"/>
</dbReference>
<keyword evidence="3" id="KW-1185">Reference proteome</keyword>
<dbReference type="InterPro" id="IPR029063">
    <property type="entry name" value="SAM-dependent_MTases_sf"/>
</dbReference>
<dbReference type="Proteomes" id="UP001524318">
    <property type="component" value="Unassembled WGS sequence"/>
</dbReference>
<dbReference type="GO" id="GO:0008168">
    <property type="term" value="F:methyltransferase activity"/>
    <property type="evidence" value="ECO:0007669"/>
    <property type="project" value="UniProtKB-KW"/>
</dbReference>
<dbReference type="PROSITE" id="PS00092">
    <property type="entry name" value="N6_MTASE"/>
    <property type="match status" value="1"/>
</dbReference>
<dbReference type="InterPro" id="IPR002052">
    <property type="entry name" value="DNA_methylase_N6_adenine_CS"/>
</dbReference>
<gene>
    <name evidence="2" type="ORF">NFC73_11660</name>
</gene>
<dbReference type="RefSeq" id="WP_254750696.1">
    <property type="nucleotide sequence ID" value="NZ_JANCLV010000007.1"/>
</dbReference>
<protein>
    <submittedName>
        <fullName evidence="2">Class I SAM-dependent methyltransferase</fullName>
    </submittedName>
</protein>
<dbReference type="InterPro" id="IPR050320">
    <property type="entry name" value="N5-glutamine_MTase"/>
</dbReference>
<keyword evidence="2" id="KW-0489">Methyltransferase</keyword>
<keyword evidence="2" id="KW-0808">Transferase</keyword>
<evidence type="ECO:0000259" key="1">
    <source>
        <dbReference type="Pfam" id="PF05175"/>
    </source>
</evidence>
<reference evidence="2 3" key="1">
    <citation type="submission" date="2022-06" db="EMBL/GenBank/DDBJ databases">
        <title>Pseudarthrobacter sp. strain RMG13 Genome sequencing and assembly.</title>
        <authorList>
            <person name="Kim I."/>
        </authorList>
    </citation>
    <scope>NUCLEOTIDE SEQUENCE [LARGE SCALE GENOMIC DNA]</scope>
    <source>
        <strain evidence="2 3">RMG13</strain>
    </source>
</reference>
<comment type="caution">
    <text evidence="2">The sequence shown here is derived from an EMBL/GenBank/DDBJ whole genome shotgun (WGS) entry which is preliminary data.</text>
</comment>
<dbReference type="PANTHER" id="PTHR18895">
    <property type="entry name" value="HEMK METHYLTRANSFERASE"/>
    <property type="match status" value="1"/>
</dbReference>
<dbReference type="PANTHER" id="PTHR18895:SF74">
    <property type="entry name" value="MTRF1L RELEASE FACTOR GLUTAMINE METHYLTRANSFERASE"/>
    <property type="match status" value="1"/>
</dbReference>
<organism evidence="2 3">
    <name type="scientific">Pseudarthrobacter humi</name>
    <dbReference type="NCBI Taxonomy" id="2952523"/>
    <lineage>
        <taxon>Bacteria</taxon>
        <taxon>Bacillati</taxon>
        <taxon>Actinomycetota</taxon>
        <taxon>Actinomycetes</taxon>
        <taxon>Micrococcales</taxon>
        <taxon>Micrococcaceae</taxon>
        <taxon>Pseudarthrobacter</taxon>
    </lineage>
</organism>
<dbReference type="SUPFAM" id="SSF53335">
    <property type="entry name" value="S-adenosyl-L-methionine-dependent methyltransferases"/>
    <property type="match status" value="1"/>
</dbReference>
<feature type="domain" description="Methyltransferase small" evidence="1">
    <location>
        <begin position="192"/>
        <end position="305"/>
    </location>
</feature>
<evidence type="ECO:0000313" key="2">
    <source>
        <dbReference type="EMBL" id="MCP9000379.1"/>
    </source>
</evidence>